<dbReference type="SUPFAM" id="SSF53383">
    <property type="entry name" value="PLP-dependent transferases"/>
    <property type="match status" value="1"/>
</dbReference>
<evidence type="ECO:0000313" key="5">
    <source>
        <dbReference type="EMBL" id="GLZ75382.1"/>
    </source>
</evidence>
<comment type="caution">
    <text evidence="5">The sequence shown here is derived from an EMBL/GenBank/DDBJ whole genome shotgun (WGS) entry which is preliminary data.</text>
</comment>
<evidence type="ECO:0000256" key="1">
    <source>
        <dbReference type="ARBA" id="ARBA00001933"/>
    </source>
</evidence>
<dbReference type="InterPro" id="IPR015422">
    <property type="entry name" value="PyrdxlP-dep_Trfase_small"/>
</dbReference>
<dbReference type="InterPro" id="IPR001597">
    <property type="entry name" value="ArAA_b-elim_lyase/Thr_aldolase"/>
</dbReference>
<keyword evidence="3" id="KW-0663">Pyridoxal phosphate</keyword>
<comment type="similarity">
    <text evidence="2">Belongs to the threonine aldolase family.</text>
</comment>
<proteinExistence type="inferred from homology"/>
<feature type="domain" description="Aromatic amino acid beta-eliminating lyase/threonine aldolase" evidence="4">
    <location>
        <begin position="36"/>
        <end position="278"/>
    </location>
</feature>
<dbReference type="RefSeq" id="WP_285660619.1">
    <property type="nucleotide sequence ID" value="NZ_BSTX01000001.1"/>
</dbReference>
<dbReference type="Pfam" id="PF01212">
    <property type="entry name" value="Beta_elim_lyase"/>
    <property type="match status" value="1"/>
</dbReference>
<organism evidence="5 6">
    <name type="scientific">Actinorhabdospora filicis</name>
    <dbReference type="NCBI Taxonomy" id="1785913"/>
    <lineage>
        <taxon>Bacteria</taxon>
        <taxon>Bacillati</taxon>
        <taxon>Actinomycetota</taxon>
        <taxon>Actinomycetes</taxon>
        <taxon>Micromonosporales</taxon>
        <taxon>Micromonosporaceae</taxon>
        <taxon>Actinorhabdospora</taxon>
    </lineage>
</organism>
<comment type="cofactor">
    <cofactor evidence="1">
        <name>pyridoxal 5'-phosphate</name>
        <dbReference type="ChEBI" id="CHEBI:597326"/>
    </cofactor>
</comment>
<gene>
    <name evidence="5" type="ORF">Afil01_01890</name>
</gene>
<dbReference type="AlphaFoldDB" id="A0A9W6W112"/>
<evidence type="ECO:0000259" key="4">
    <source>
        <dbReference type="Pfam" id="PF01212"/>
    </source>
</evidence>
<dbReference type="InterPro" id="IPR015424">
    <property type="entry name" value="PyrdxlP-dep_Trfase"/>
</dbReference>
<dbReference type="GO" id="GO:0006567">
    <property type="term" value="P:L-threonine catabolic process"/>
    <property type="evidence" value="ECO:0007669"/>
    <property type="project" value="TreeGrafter"/>
</dbReference>
<sequence>MNRPVITRSLSTHSPLTRSPRAVLARLAARPEADLHVHGPGGITDVLETRVAALLGKERALFFPTGTMAQQVALRIHAEEKGRRTFGAHPSNHLDLWEQQGYNAVHGLRFRRIGDPYRLMTLEDLTAPGEPLAAVLWELPQREIGGLLPEWADLTAQVDAARATGAAAHLDGARLWEAQPYYERAHAEIAGLFDSVYVSLYKGLGGVRGAILAGSEAFVAAAQVWRWRLGGQIPDAWPLSLSALDGLDTIVPRMPAYLEHAREIAAALKGLDGVEVVPGVPQTPLFHVHLPVSAEAASKASMSIIDEYQIHLFGGAATAPLPGWSAVELSVGDNAMEFDGGEVAELFADLLDRARTRFGG</sequence>
<dbReference type="EMBL" id="BSTX01000001">
    <property type="protein sequence ID" value="GLZ75382.1"/>
    <property type="molecule type" value="Genomic_DNA"/>
</dbReference>
<name>A0A9W6W112_9ACTN</name>
<dbReference type="InterPro" id="IPR015421">
    <property type="entry name" value="PyrdxlP-dep_Trfase_major"/>
</dbReference>
<dbReference type="PANTHER" id="PTHR48097:SF9">
    <property type="entry name" value="L-THREONINE ALDOLASE"/>
    <property type="match status" value="1"/>
</dbReference>
<dbReference type="GO" id="GO:0006545">
    <property type="term" value="P:glycine biosynthetic process"/>
    <property type="evidence" value="ECO:0007669"/>
    <property type="project" value="TreeGrafter"/>
</dbReference>
<keyword evidence="6" id="KW-1185">Reference proteome</keyword>
<dbReference type="PANTHER" id="PTHR48097">
    <property type="entry name" value="L-THREONINE ALDOLASE-RELATED"/>
    <property type="match status" value="1"/>
</dbReference>
<dbReference type="Gene3D" id="3.40.640.10">
    <property type="entry name" value="Type I PLP-dependent aspartate aminotransferase-like (Major domain)"/>
    <property type="match status" value="1"/>
</dbReference>
<protein>
    <submittedName>
        <fullName evidence="5">Threonine aldolase</fullName>
    </submittedName>
</protein>
<dbReference type="Gene3D" id="3.90.1150.10">
    <property type="entry name" value="Aspartate Aminotransferase, domain 1"/>
    <property type="match status" value="1"/>
</dbReference>
<accession>A0A9W6W112</accession>
<reference evidence="5" key="1">
    <citation type="submission" date="2023-03" db="EMBL/GenBank/DDBJ databases">
        <title>Actinorhabdospora filicis NBRC 111898.</title>
        <authorList>
            <person name="Ichikawa N."/>
            <person name="Sato H."/>
            <person name="Tonouchi N."/>
        </authorList>
    </citation>
    <scope>NUCLEOTIDE SEQUENCE</scope>
    <source>
        <strain evidence="5">NBRC 111898</strain>
    </source>
</reference>
<evidence type="ECO:0000256" key="3">
    <source>
        <dbReference type="ARBA" id="ARBA00022898"/>
    </source>
</evidence>
<dbReference type="Proteomes" id="UP001165079">
    <property type="component" value="Unassembled WGS sequence"/>
</dbReference>
<dbReference type="GO" id="GO:0008732">
    <property type="term" value="F:L-allo-threonine aldolase activity"/>
    <property type="evidence" value="ECO:0007669"/>
    <property type="project" value="TreeGrafter"/>
</dbReference>
<dbReference type="GO" id="GO:0005829">
    <property type="term" value="C:cytosol"/>
    <property type="evidence" value="ECO:0007669"/>
    <property type="project" value="TreeGrafter"/>
</dbReference>
<evidence type="ECO:0000256" key="2">
    <source>
        <dbReference type="ARBA" id="ARBA00006966"/>
    </source>
</evidence>
<evidence type="ECO:0000313" key="6">
    <source>
        <dbReference type="Proteomes" id="UP001165079"/>
    </source>
</evidence>